<evidence type="ECO:0000259" key="10">
    <source>
        <dbReference type="Pfam" id="PF22624"/>
    </source>
</evidence>
<evidence type="ECO:0000256" key="6">
    <source>
        <dbReference type="ARBA" id="ARBA00033443"/>
    </source>
</evidence>
<proteinExistence type="inferred from homology"/>
<organism evidence="11 12">
    <name type="scientific">Ramazzottius varieornatus</name>
    <name type="common">Water bear</name>
    <name type="synonym">Tardigrade</name>
    <dbReference type="NCBI Taxonomy" id="947166"/>
    <lineage>
        <taxon>Eukaryota</taxon>
        <taxon>Metazoa</taxon>
        <taxon>Ecdysozoa</taxon>
        <taxon>Tardigrada</taxon>
        <taxon>Eutardigrada</taxon>
        <taxon>Parachela</taxon>
        <taxon>Hypsibioidea</taxon>
        <taxon>Ramazzottiidae</taxon>
        <taxon>Ramazzottius</taxon>
    </lineage>
</organism>
<accession>A0A1D1VWQ9</accession>
<dbReference type="PANTHER" id="PTHR12215:SF10">
    <property type="entry name" value="L-AMINOADIPATE-SEMIALDEHYDE DEHYDROGENASE-PHOSPHOPANTETHEINYL TRANSFERASE"/>
    <property type="match status" value="1"/>
</dbReference>
<dbReference type="Pfam" id="PF22624">
    <property type="entry name" value="AASDHPPT_N"/>
    <property type="match status" value="1"/>
</dbReference>
<dbReference type="InterPro" id="IPR037143">
    <property type="entry name" value="4-PPantetheinyl_Trfase_dom_sf"/>
</dbReference>
<protein>
    <recommendedName>
        <fullName evidence="3">L-aminoadipate-semialdehyde dehydrogenase-phosphopantetheinyl transferase</fullName>
        <ecNumber evidence="2">2.7.8.7</ecNumber>
    </recommendedName>
    <alternativeName>
        <fullName evidence="5">4'-phosphopantetheinyl transferase</fullName>
    </alternativeName>
    <alternativeName>
        <fullName evidence="6">Alpha-aminoadipic semialdehyde dehydrogenase-phosphopantetheinyl transferase</fullName>
    </alternativeName>
</protein>
<evidence type="ECO:0000256" key="8">
    <source>
        <dbReference type="ARBA" id="ARBA00048794"/>
    </source>
</evidence>
<dbReference type="STRING" id="947166.A0A1D1VWQ9"/>
<evidence type="ECO:0000313" key="11">
    <source>
        <dbReference type="EMBL" id="GAV05895.1"/>
    </source>
</evidence>
<dbReference type="InterPro" id="IPR050559">
    <property type="entry name" value="P-Pant_transferase_sf"/>
</dbReference>
<comment type="caution">
    <text evidence="11">The sequence shown here is derived from an EMBL/GenBank/DDBJ whole genome shotgun (WGS) entry which is preliminary data.</text>
</comment>
<reference evidence="11 12" key="1">
    <citation type="journal article" date="2016" name="Nat. Commun.">
        <title>Extremotolerant tardigrade genome and improved radiotolerance of human cultured cells by tardigrade-unique protein.</title>
        <authorList>
            <person name="Hashimoto T."/>
            <person name="Horikawa D.D."/>
            <person name="Saito Y."/>
            <person name="Kuwahara H."/>
            <person name="Kozuka-Hata H."/>
            <person name="Shin-I T."/>
            <person name="Minakuchi Y."/>
            <person name="Ohishi K."/>
            <person name="Motoyama A."/>
            <person name="Aizu T."/>
            <person name="Enomoto A."/>
            <person name="Kondo K."/>
            <person name="Tanaka S."/>
            <person name="Hara Y."/>
            <person name="Koshikawa S."/>
            <person name="Sagara H."/>
            <person name="Miura T."/>
            <person name="Yokobori S."/>
            <person name="Miyagawa K."/>
            <person name="Suzuki Y."/>
            <person name="Kubo T."/>
            <person name="Oyama M."/>
            <person name="Kohara Y."/>
            <person name="Fujiyama A."/>
            <person name="Arakawa K."/>
            <person name="Katayama T."/>
            <person name="Toyoda A."/>
            <person name="Kunieda T."/>
        </authorList>
    </citation>
    <scope>NUCLEOTIDE SEQUENCE [LARGE SCALE GENOMIC DNA]</scope>
    <source>
        <strain evidence="11 12">YOKOZUNA-1</strain>
    </source>
</reference>
<keyword evidence="12" id="KW-1185">Reference proteome</keyword>
<feature type="domain" description="4'-phosphopantetheinyl transferase N-terminal" evidence="10">
    <location>
        <begin position="106"/>
        <end position="201"/>
    </location>
</feature>
<evidence type="ECO:0000256" key="4">
    <source>
        <dbReference type="ARBA" id="ARBA00022679"/>
    </source>
</evidence>
<dbReference type="EMBL" id="BDGG01000012">
    <property type="protein sequence ID" value="GAV05895.1"/>
    <property type="molecule type" value="Genomic_DNA"/>
</dbReference>
<gene>
    <name evidence="11" type="primary">RvY_15955-1</name>
    <name evidence="11" type="synonym">RvY_15955.1</name>
    <name evidence="11" type="ORF">RvY_15955</name>
</gene>
<dbReference type="GO" id="GO:0008897">
    <property type="term" value="F:holo-[acyl-carrier-protein] synthase activity"/>
    <property type="evidence" value="ECO:0007669"/>
    <property type="project" value="UniProtKB-EC"/>
</dbReference>
<comment type="similarity">
    <text evidence="1">Belongs to the P-Pant transferase superfamily. AcpS family.</text>
</comment>
<name>A0A1D1VWQ9_RAMVA</name>
<feature type="domain" description="4'-phosphopantetheinyl transferase" evidence="9">
    <location>
        <begin position="206"/>
        <end position="318"/>
    </location>
</feature>
<sequence>MIDCVQPSFVVVFCLPSFATSHEIHILRLFHFSALRTWILFSLIHSMIGSLRILRKKAPVVLMCLYRTVVPRESVFTAYRNTMDMTKLTASLDPDDTFLCAANFGTWDPSEDEWTEACCRVEADEVTRVHRFVYKKDAKAALAGRLLLRSFFRGALQLSNDSLHFDRTEKGKPYLSQPLQTDHTWNFNISHSGDYVVFGAQRDKLIGVDIMRTDPPNRKSLSEYFKLMKSQFTDKEWIFIQSPVSDREKLRNFYRLWCLKESYVKAIGVGISYSVSRLDFSLPPTVSISSGTAPHITLRIEGQDQDGWDFFEFVIDDHHLGAVARLTLSPMVRPLVNSPVHVLDVTTVMEGLEPLNGLDADLGRQFAAKLKKPS</sequence>
<dbReference type="InterPro" id="IPR008278">
    <property type="entry name" value="4-PPantetheinyl_Trfase_dom"/>
</dbReference>
<dbReference type="SUPFAM" id="SSF56214">
    <property type="entry name" value="4'-phosphopantetheinyl transferase"/>
    <property type="match status" value="2"/>
</dbReference>
<dbReference type="AlphaFoldDB" id="A0A1D1VWQ9"/>
<evidence type="ECO:0000313" key="12">
    <source>
        <dbReference type="Proteomes" id="UP000186922"/>
    </source>
</evidence>
<comment type="catalytic activity">
    <reaction evidence="7">
        <text>apo-[ACP] + CoA = holo-[ACP] + adenosine 3',5'-bisphosphate + H(+)</text>
        <dbReference type="Rhea" id="RHEA:12068"/>
        <dbReference type="Rhea" id="RHEA-COMP:9685"/>
        <dbReference type="Rhea" id="RHEA-COMP:9690"/>
        <dbReference type="ChEBI" id="CHEBI:15378"/>
        <dbReference type="ChEBI" id="CHEBI:29999"/>
        <dbReference type="ChEBI" id="CHEBI:57287"/>
        <dbReference type="ChEBI" id="CHEBI:58343"/>
        <dbReference type="ChEBI" id="CHEBI:64479"/>
        <dbReference type="EC" id="2.7.8.7"/>
    </reaction>
    <physiologicalReaction direction="left-to-right" evidence="7">
        <dbReference type="Rhea" id="RHEA:12069"/>
    </physiologicalReaction>
</comment>
<comment type="catalytic activity">
    <reaction evidence="8">
        <text>apo-[ACP] + acetyl-CoA = acetyl-[ACP] + adenosine 3',5'-bisphosphate + H(+)</text>
        <dbReference type="Rhea" id="RHEA:46564"/>
        <dbReference type="Rhea" id="RHEA-COMP:9621"/>
        <dbReference type="Rhea" id="RHEA-COMP:9690"/>
        <dbReference type="ChEBI" id="CHEBI:15378"/>
        <dbReference type="ChEBI" id="CHEBI:29999"/>
        <dbReference type="ChEBI" id="CHEBI:57288"/>
        <dbReference type="ChEBI" id="CHEBI:58343"/>
        <dbReference type="ChEBI" id="CHEBI:78446"/>
    </reaction>
    <physiologicalReaction direction="left-to-right" evidence="8">
        <dbReference type="Rhea" id="RHEA:46565"/>
    </physiologicalReaction>
</comment>
<evidence type="ECO:0000256" key="3">
    <source>
        <dbReference type="ARBA" id="ARBA00016301"/>
    </source>
</evidence>
<dbReference type="PANTHER" id="PTHR12215">
    <property type="entry name" value="PHOSPHOPANTETHEINE TRANSFERASE"/>
    <property type="match status" value="1"/>
</dbReference>
<evidence type="ECO:0000256" key="5">
    <source>
        <dbReference type="ARBA" id="ARBA00030484"/>
    </source>
</evidence>
<evidence type="ECO:0000256" key="2">
    <source>
        <dbReference type="ARBA" id="ARBA00013172"/>
    </source>
</evidence>
<dbReference type="FunFam" id="3.90.470.20:FF:000003">
    <property type="entry name" value="L-aminoadipate-semialdehyde dehydrogenase-phosphopantetheinyl transferase"/>
    <property type="match status" value="1"/>
</dbReference>
<dbReference type="Gene3D" id="3.90.470.20">
    <property type="entry name" value="4'-phosphopantetheinyl transferase domain"/>
    <property type="match status" value="2"/>
</dbReference>
<keyword evidence="4" id="KW-0808">Transferase</keyword>
<dbReference type="OrthoDB" id="26719at2759"/>
<dbReference type="GO" id="GO:0019878">
    <property type="term" value="P:lysine biosynthetic process via aminoadipic acid"/>
    <property type="evidence" value="ECO:0007669"/>
    <property type="project" value="TreeGrafter"/>
</dbReference>
<dbReference type="InterPro" id="IPR055066">
    <property type="entry name" value="AASDHPPT_N"/>
</dbReference>
<dbReference type="GO" id="GO:0000287">
    <property type="term" value="F:magnesium ion binding"/>
    <property type="evidence" value="ECO:0007669"/>
    <property type="project" value="InterPro"/>
</dbReference>
<dbReference type="GO" id="GO:0005829">
    <property type="term" value="C:cytosol"/>
    <property type="evidence" value="ECO:0007669"/>
    <property type="project" value="TreeGrafter"/>
</dbReference>
<dbReference type="EC" id="2.7.8.7" evidence="2"/>
<dbReference type="Proteomes" id="UP000186922">
    <property type="component" value="Unassembled WGS sequence"/>
</dbReference>
<evidence type="ECO:0000256" key="7">
    <source>
        <dbReference type="ARBA" id="ARBA00048641"/>
    </source>
</evidence>
<evidence type="ECO:0000256" key="1">
    <source>
        <dbReference type="ARBA" id="ARBA00006195"/>
    </source>
</evidence>
<evidence type="ECO:0000259" key="9">
    <source>
        <dbReference type="Pfam" id="PF01648"/>
    </source>
</evidence>
<dbReference type="Pfam" id="PF01648">
    <property type="entry name" value="ACPS"/>
    <property type="match status" value="1"/>
</dbReference>